<proteinExistence type="predicted"/>
<accession>A0A1Y1S7V4</accession>
<dbReference type="InterPro" id="IPR007109">
    <property type="entry name" value="Brix"/>
</dbReference>
<dbReference type="PANTHER" id="PTHR22734">
    <property type="entry name" value="U3 SMALL NUCLEOLAR RIBONUCLEOPROTEIN PROTEIN IMP4"/>
    <property type="match status" value="1"/>
</dbReference>
<dbReference type="GO" id="GO:0034457">
    <property type="term" value="C:Mpp10 complex"/>
    <property type="evidence" value="ECO:0007669"/>
    <property type="project" value="TreeGrafter"/>
</dbReference>
<dbReference type="GO" id="GO:0006364">
    <property type="term" value="P:rRNA processing"/>
    <property type="evidence" value="ECO:0007669"/>
    <property type="project" value="InterPro"/>
</dbReference>
<organism evidence="3 4">
    <name type="scientific">Enterospora canceri</name>
    <dbReference type="NCBI Taxonomy" id="1081671"/>
    <lineage>
        <taxon>Eukaryota</taxon>
        <taxon>Fungi</taxon>
        <taxon>Fungi incertae sedis</taxon>
        <taxon>Microsporidia</taxon>
        <taxon>Enterocytozoonidae</taxon>
        <taxon>Enterospora</taxon>
    </lineage>
</organism>
<dbReference type="PANTHER" id="PTHR22734:SF2">
    <property type="entry name" value="U3 SMALL NUCLEOLAR RIBONUCLEOPROTEIN PROTEIN IMP4"/>
    <property type="match status" value="1"/>
</dbReference>
<dbReference type="AlphaFoldDB" id="A0A1Y1S7V4"/>
<dbReference type="EMBL" id="LWDP01000016">
    <property type="protein sequence ID" value="ORD94549.1"/>
    <property type="molecule type" value="Genomic_DNA"/>
</dbReference>
<dbReference type="GO" id="GO:0032040">
    <property type="term" value="C:small-subunit processome"/>
    <property type="evidence" value="ECO:0007669"/>
    <property type="project" value="TreeGrafter"/>
</dbReference>
<dbReference type="OrthoDB" id="10253204at2759"/>
<sequence>MISKSREELSRRKEYLKKKEELKECLDENRRIPHKLRGEAREILDEIIYNNEEEEILKYPKTFVTTSHSPSTSLKEFSKHLALIFNGRFVPRSRMNEEELSEFCNQNGVTHLIIMNEAKGSPSTICLSKYPYGKTHWFTVQNMKFTRRKQALKEKAGLVLDGFGSSLGENLKKTLRLMVPAYKNMKKFKDGDRVIGFVNRGGVIGFRHSTVERRRLVTDLAFDMNLYKVSAGTFEMEGGVEYQMSGFKNIVKYDVLAKDEEE</sequence>
<name>A0A1Y1S7V4_9MICR</name>
<reference evidence="3 4" key="1">
    <citation type="journal article" date="2017" name="Environ. Microbiol.">
        <title>Decay of the glycolytic pathway and adaptation to intranuclear parasitism within Enterocytozoonidae microsporidia.</title>
        <authorList>
            <person name="Wiredu Boakye D."/>
            <person name="Jaroenlak P."/>
            <person name="Prachumwat A."/>
            <person name="Williams T.A."/>
            <person name="Bateman K.S."/>
            <person name="Itsathitphaisarn O."/>
            <person name="Sritunyalucksana K."/>
            <person name="Paszkiewicz K.H."/>
            <person name="Moore K.A."/>
            <person name="Stentiford G.D."/>
            <person name="Williams B.A."/>
        </authorList>
    </citation>
    <scope>NUCLEOTIDE SEQUENCE [LARGE SCALE GENOMIC DNA]</scope>
    <source>
        <strain evidence="3 4">GB1</strain>
    </source>
</reference>
<evidence type="ECO:0000313" key="3">
    <source>
        <dbReference type="EMBL" id="ORD94549.1"/>
    </source>
</evidence>
<comment type="caution">
    <text evidence="3">The sequence shown here is derived from an EMBL/GenBank/DDBJ whole genome shotgun (WGS) entry which is preliminary data.</text>
</comment>
<dbReference type="Gene3D" id="3.40.50.10480">
    <property type="entry name" value="Probable brix-domain ribosomal biogenesis protein"/>
    <property type="match status" value="1"/>
</dbReference>
<evidence type="ECO:0000256" key="1">
    <source>
        <dbReference type="ARBA" id="ARBA00040513"/>
    </source>
</evidence>
<dbReference type="PROSITE" id="PS50833">
    <property type="entry name" value="BRIX"/>
    <property type="match status" value="1"/>
</dbReference>
<evidence type="ECO:0000313" key="4">
    <source>
        <dbReference type="Proteomes" id="UP000192639"/>
    </source>
</evidence>
<dbReference type="InterPro" id="IPR044281">
    <property type="entry name" value="IMP4/RPF1"/>
</dbReference>
<gene>
    <name evidence="3" type="primary">IMP4</name>
    <name evidence="3" type="ORF">ECANGB1_545</name>
</gene>
<dbReference type="SUPFAM" id="SSF52954">
    <property type="entry name" value="Class II aaRS ABD-related"/>
    <property type="match status" value="1"/>
</dbReference>
<keyword evidence="4" id="KW-1185">Reference proteome</keyword>
<dbReference type="VEuPathDB" id="MicrosporidiaDB:ECANGB1_545"/>
<dbReference type="GO" id="GO:0030515">
    <property type="term" value="F:snoRNA binding"/>
    <property type="evidence" value="ECO:0007669"/>
    <property type="project" value="TreeGrafter"/>
</dbReference>
<dbReference type="Proteomes" id="UP000192639">
    <property type="component" value="Unassembled WGS sequence"/>
</dbReference>
<feature type="domain" description="Brix" evidence="2">
    <location>
        <begin position="60"/>
        <end position="235"/>
    </location>
</feature>
<protein>
    <recommendedName>
        <fullName evidence="1">U3 small nucleolar ribonucleoprotein protein IMP4</fullName>
    </recommendedName>
</protein>
<evidence type="ECO:0000259" key="2">
    <source>
        <dbReference type="PROSITE" id="PS50833"/>
    </source>
</evidence>
<dbReference type="SMART" id="SM00879">
    <property type="entry name" value="Brix"/>
    <property type="match status" value="1"/>
</dbReference>
<dbReference type="GO" id="GO:0042134">
    <property type="term" value="F:rRNA primary transcript binding"/>
    <property type="evidence" value="ECO:0007669"/>
    <property type="project" value="InterPro"/>
</dbReference>